<dbReference type="CDD" id="cd13121">
    <property type="entry name" value="BF2867_like_C"/>
    <property type="match status" value="1"/>
</dbReference>
<organism evidence="1 2">
    <name type="scientific">Bacteroides nordii</name>
    <dbReference type="NCBI Taxonomy" id="291645"/>
    <lineage>
        <taxon>Bacteria</taxon>
        <taxon>Pseudomonadati</taxon>
        <taxon>Bacteroidota</taxon>
        <taxon>Bacteroidia</taxon>
        <taxon>Bacteroidales</taxon>
        <taxon>Bacteroidaceae</taxon>
        <taxon>Bacteroides</taxon>
    </lineage>
</organism>
<comment type="caution">
    <text evidence="1">The sequence shown here is derived from an EMBL/GenBank/DDBJ whole genome shotgun (WGS) entry which is preliminary data.</text>
</comment>
<gene>
    <name evidence="1" type="ORF">DW888_15985</name>
</gene>
<sequence>MNRNILRMIILLPFFAACSQEESAETPIRERATGMTISRVGFAKPDKFKTRAGNEGTVTGGSIGIFLTDALTGNYSNRDNCRYIYTGGKWDAFNEDNIVSVRVGRPALLWAVYPYHSDHTEQTAIPLVPCAFSDTEDLCYGPGTTTEDIYCQGGDRTRIFSDGSEIPVPVEFLEMKHTYAWFTFEIKKENYTGAGVISHIRVGNIIGHTTMDITTSTATEKATIADATSTTYQAFTLPLTTNLTLPEDRSYVTTNPGNGDMLLVPCTLANAGTFGGTTQCGLKVTITADGEEYFAGIPLSVLSSLEGGKHYTIQLTLQDMNLSDILVVVSSEWKNAADLPGDLDGYYNCN</sequence>
<evidence type="ECO:0000313" key="2">
    <source>
        <dbReference type="Proteomes" id="UP000284379"/>
    </source>
</evidence>
<evidence type="ECO:0000313" key="1">
    <source>
        <dbReference type="EMBL" id="RHB33354.1"/>
    </source>
</evidence>
<name>A0A413VIF5_9BACE</name>
<dbReference type="InterPro" id="IPR042278">
    <property type="entry name" value="Mfa-like_1_N"/>
</dbReference>
<dbReference type="Proteomes" id="UP000284379">
    <property type="component" value="Unassembled WGS sequence"/>
</dbReference>
<dbReference type="Gene3D" id="2.60.40.2620">
    <property type="entry name" value="Fimbrillin-like"/>
    <property type="match status" value="1"/>
</dbReference>
<dbReference type="AlphaFoldDB" id="A0A413VIF5"/>
<dbReference type="EMBL" id="QSGO01000016">
    <property type="protein sequence ID" value="RHB33354.1"/>
    <property type="molecule type" value="Genomic_DNA"/>
</dbReference>
<dbReference type="Gene3D" id="2.60.40.2630">
    <property type="match status" value="1"/>
</dbReference>
<protein>
    <submittedName>
        <fullName evidence="1">Fimbrillin family protein</fullName>
    </submittedName>
</protein>
<reference evidence="1 2" key="1">
    <citation type="submission" date="2018-08" db="EMBL/GenBank/DDBJ databases">
        <title>A genome reference for cultivated species of the human gut microbiota.</title>
        <authorList>
            <person name="Zou Y."/>
            <person name="Xue W."/>
            <person name="Luo G."/>
        </authorList>
    </citation>
    <scope>NUCLEOTIDE SEQUENCE [LARGE SCALE GENOMIC DNA]</scope>
    <source>
        <strain evidence="1 2">AM40-30BH</strain>
    </source>
</reference>
<dbReference type="CDD" id="cd13120">
    <property type="entry name" value="BF2867_like_N"/>
    <property type="match status" value="1"/>
</dbReference>
<proteinExistence type="predicted"/>
<dbReference type="RefSeq" id="WP_122201969.1">
    <property type="nucleotide sequence ID" value="NZ_CABJFV010000016.1"/>
</dbReference>
<accession>A0A413VIF5</accession>
<dbReference type="PROSITE" id="PS51257">
    <property type="entry name" value="PROKAR_LIPOPROTEIN"/>
    <property type="match status" value="1"/>
</dbReference>